<name>A0A8J3M7A2_9RHOB</name>
<dbReference type="Pfam" id="PF00702">
    <property type="entry name" value="Hydrolase"/>
    <property type="match status" value="1"/>
</dbReference>
<protein>
    <submittedName>
        <fullName evidence="1">Haloacid dehalogenase</fullName>
    </submittedName>
</protein>
<keyword evidence="2" id="KW-1185">Reference proteome</keyword>
<dbReference type="AlphaFoldDB" id="A0A8J3M7A2"/>
<accession>A0A8J3M7A2</accession>
<dbReference type="NCBIfam" id="TIGR01509">
    <property type="entry name" value="HAD-SF-IA-v3"/>
    <property type="match status" value="1"/>
</dbReference>
<dbReference type="Gene3D" id="3.40.50.1000">
    <property type="entry name" value="HAD superfamily/HAD-like"/>
    <property type="match status" value="1"/>
</dbReference>
<dbReference type="PRINTS" id="PR00413">
    <property type="entry name" value="HADHALOGNASE"/>
</dbReference>
<dbReference type="SUPFAM" id="SSF56784">
    <property type="entry name" value="HAD-like"/>
    <property type="match status" value="1"/>
</dbReference>
<dbReference type="SFLD" id="SFLDS00003">
    <property type="entry name" value="Haloacid_Dehalogenase"/>
    <property type="match status" value="1"/>
</dbReference>
<dbReference type="PANTHER" id="PTHR43611">
    <property type="entry name" value="ALPHA-D-GLUCOSE 1-PHOSPHATE PHOSPHATASE"/>
    <property type="match status" value="1"/>
</dbReference>
<dbReference type="InterPro" id="IPR023214">
    <property type="entry name" value="HAD_sf"/>
</dbReference>
<organism evidence="1 2">
    <name type="scientific">Seohaeicola zhoushanensis</name>
    <dbReference type="NCBI Taxonomy" id="1569283"/>
    <lineage>
        <taxon>Bacteria</taxon>
        <taxon>Pseudomonadati</taxon>
        <taxon>Pseudomonadota</taxon>
        <taxon>Alphaproteobacteria</taxon>
        <taxon>Rhodobacterales</taxon>
        <taxon>Roseobacteraceae</taxon>
        <taxon>Seohaeicola</taxon>
    </lineage>
</organism>
<dbReference type="PANTHER" id="PTHR43611:SF3">
    <property type="entry name" value="FLAVIN MONONUCLEOTIDE HYDROLASE 1, CHLOROPLATIC"/>
    <property type="match status" value="1"/>
</dbReference>
<dbReference type="Proteomes" id="UP000626220">
    <property type="component" value="Unassembled WGS sequence"/>
</dbReference>
<sequence>MARVGVAGMKPEAVIFDIGNVLIEWQPERFYDREIGEARRRAMFEAVDLHEMNNRVDRGEHFTRTIYAVAEATPEWRDEIRMWHDRWIELATPVIARSVRLMQALQGKGVPVFSLTNFGIESYDYAATHYPFLREFDRDFISGHMGVIKPDARIYEMVEAGCGVPPERLIFTDDRAENIAAAAARGWRTHLFEGPEGWAARLVAEGLLSEEEAA</sequence>
<dbReference type="InterPro" id="IPR023198">
    <property type="entry name" value="PGP-like_dom2"/>
</dbReference>
<proteinExistence type="predicted"/>
<dbReference type="EMBL" id="BNCJ01000005">
    <property type="protein sequence ID" value="GHF51417.1"/>
    <property type="molecule type" value="Genomic_DNA"/>
</dbReference>
<evidence type="ECO:0000313" key="1">
    <source>
        <dbReference type="EMBL" id="GHF51417.1"/>
    </source>
</evidence>
<dbReference type="InterPro" id="IPR006439">
    <property type="entry name" value="HAD-SF_hydro_IA"/>
</dbReference>
<reference evidence="1" key="2">
    <citation type="submission" date="2020-09" db="EMBL/GenBank/DDBJ databases">
        <authorList>
            <person name="Sun Q."/>
            <person name="Kim S."/>
        </authorList>
    </citation>
    <scope>NUCLEOTIDE SEQUENCE</scope>
    <source>
        <strain evidence="1">KCTC 42650</strain>
    </source>
</reference>
<dbReference type="CDD" id="cd02603">
    <property type="entry name" value="HAD_sEH-N_like"/>
    <property type="match status" value="1"/>
</dbReference>
<dbReference type="InterPro" id="IPR036412">
    <property type="entry name" value="HAD-like_sf"/>
</dbReference>
<dbReference type="Gene3D" id="1.10.150.240">
    <property type="entry name" value="Putative phosphatase, domain 2"/>
    <property type="match status" value="1"/>
</dbReference>
<reference evidence="1" key="1">
    <citation type="journal article" date="2014" name="Int. J. Syst. Evol. Microbiol.">
        <title>Complete genome sequence of Corynebacterium casei LMG S-19264T (=DSM 44701T), isolated from a smear-ripened cheese.</title>
        <authorList>
            <consortium name="US DOE Joint Genome Institute (JGI-PGF)"/>
            <person name="Walter F."/>
            <person name="Albersmeier A."/>
            <person name="Kalinowski J."/>
            <person name="Ruckert C."/>
        </authorList>
    </citation>
    <scope>NUCLEOTIDE SEQUENCE</scope>
    <source>
        <strain evidence="1">KCTC 42650</strain>
    </source>
</reference>
<gene>
    <name evidence="1" type="ORF">GCM10017056_23900</name>
</gene>
<dbReference type="SFLD" id="SFLDG01129">
    <property type="entry name" value="C1.5:_HAD__Beta-PGM__Phosphata"/>
    <property type="match status" value="1"/>
</dbReference>
<comment type="caution">
    <text evidence="1">The sequence shown here is derived from an EMBL/GenBank/DDBJ whole genome shotgun (WGS) entry which is preliminary data.</text>
</comment>
<evidence type="ECO:0000313" key="2">
    <source>
        <dbReference type="Proteomes" id="UP000626220"/>
    </source>
</evidence>